<dbReference type="PANTHER" id="PTHR45947:SF3">
    <property type="entry name" value="SULFOQUINOVOSYL TRANSFERASE SQD2"/>
    <property type="match status" value="1"/>
</dbReference>
<name>A0A3B7MVS7_9BACT</name>
<keyword evidence="3" id="KW-1185">Reference proteome</keyword>
<accession>A0A3B7MVS7</accession>
<proteinExistence type="predicted"/>
<dbReference type="Proteomes" id="UP000263900">
    <property type="component" value="Chromosome"/>
</dbReference>
<dbReference type="InterPro" id="IPR050194">
    <property type="entry name" value="Glycosyltransferase_grp1"/>
</dbReference>
<dbReference type="SUPFAM" id="SSF53756">
    <property type="entry name" value="UDP-Glycosyltransferase/glycogen phosphorylase"/>
    <property type="match status" value="1"/>
</dbReference>
<dbReference type="PANTHER" id="PTHR45947">
    <property type="entry name" value="SULFOQUINOVOSYL TRANSFERASE SQD2"/>
    <property type="match status" value="1"/>
</dbReference>
<dbReference type="Gene3D" id="3.40.50.2000">
    <property type="entry name" value="Glycogen Phosphorylase B"/>
    <property type="match status" value="2"/>
</dbReference>
<dbReference type="OrthoDB" id="9790710at2"/>
<keyword evidence="2" id="KW-0808">Transferase</keyword>
<evidence type="ECO:0000313" key="3">
    <source>
        <dbReference type="Proteomes" id="UP000263900"/>
    </source>
</evidence>
<dbReference type="GO" id="GO:0016758">
    <property type="term" value="F:hexosyltransferase activity"/>
    <property type="evidence" value="ECO:0007669"/>
    <property type="project" value="TreeGrafter"/>
</dbReference>
<evidence type="ECO:0000313" key="2">
    <source>
        <dbReference type="EMBL" id="AXY77116.1"/>
    </source>
</evidence>
<feature type="domain" description="Glycosyl transferase family 1" evidence="1">
    <location>
        <begin position="199"/>
        <end position="351"/>
    </location>
</feature>
<dbReference type="KEGG" id="pseg:D3H65_25430"/>
<gene>
    <name evidence="2" type="ORF">D3H65_25430</name>
</gene>
<evidence type="ECO:0000259" key="1">
    <source>
        <dbReference type="Pfam" id="PF00534"/>
    </source>
</evidence>
<reference evidence="2 3" key="1">
    <citation type="submission" date="2018-09" db="EMBL/GenBank/DDBJ databases">
        <title>Genome sequencing of strain 6GH32-13.</title>
        <authorList>
            <person name="Weon H.-Y."/>
            <person name="Heo J."/>
            <person name="Kwon S.-W."/>
        </authorList>
    </citation>
    <scope>NUCLEOTIDE SEQUENCE [LARGE SCALE GENOMIC DNA]</scope>
    <source>
        <strain evidence="2 3">5GH32-13</strain>
    </source>
</reference>
<protein>
    <submittedName>
        <fullName evidence="2">Glycosyltransferase</fullName>
    </submittedName>
</protein>
<organism evidence="2 3">
    <name type="scientific">Paraflavitalea soli</name>
    <dbReference type="NCBI Taxonomy" id="2315862"/>
    <lineage>
        <taxon>Bacteria</taxon>
        <taxon>Pseudomonadati</taxon>
        <taxon>Bacteroidota</taxon>
        <taxon>Chitinophagia</taxon>
        <taxon>Chitinophagales</taxon>
        <taxon>Chitinophagaceae</taxon>
        <taxon>Paraflavitalea</taxon>
    </lineage>
</organism>
<dbReference type="AlphaFoldDB" id="A0A3B7MVS7"/>
<dbReference type="RefSeq" id="WP_119052992.1">
    <property type="nucleotide sequence ID" value="NZ_CP032157.1"/>
</dbReference>
<dbReference type="CDD" id="cd03801">
    <property type="entry name" value="GT4_PimA-like"/>
    <property type="match status" value="1"/>
</dbReference>
<dbReference type="Pfam" id="PF00534">
    <property type="entry name" value="Glycos_transf_1"/>
    <property type="match status" value="1"/>
</dbReference>
<dbReference type="EMBL" id="CP032157">
    <property type="protein sequence ID" value="AXY77116.1"/>
    <property type="molecule type" value="Genomic_DNA"/>
</dbReference>
<dbReference type="InterPro" id="IPR001296">
    <property type="entry name" value="Glyco_trans_1"/>
</dbReference>
<sequence length="379" mass="43214">MHKSILVFIDWFDPGYKAGGPIRSAVNFARHLQHHYNVYVFTGDRDLGSAVPYDNIKTDVWTSYDEQVKVMYCSPANLRWKYIRDIIQDVNPDHIYLNSLFSKYFTIYPLLINRSGGWKSNMVLAPRGMLRNSALQYKTAKKKLFLRLFRWLFVHRHISFQATDDTEFNDVKKNFGESARVLQIPNFPAYVQGYPGSLSKRPGELSIIFVGRLHPIKNLYFLLTCLKGLKGKVLLTVIGSEEDKAYVDQCRSLSVSLPENITVKFEGEKPNHELPAIIAQHHVFGLPTQGENFGHAIFEGLSAGKPVLISDQTPWRGMVSVKAGWDISLADNTGFVKALQEALDMEQKQYDEWSMGAWQYAHQFSAGTDALSKYTTLFQ</sequence>